<evidence type="ECO:0000259" key="5">
    <source>
        <dbReference type="PROSITE" id="PS51401"/>
    </source>
</evidence>
<dbReference type="AlphaFoldDB" id="A0A9W8DZV4"/>
<evidence type="ECO:0000256" key="4">
    <source>
        <dbReference type="SAM" id="MobiDB-lite"/>
    </source>
</evidence>
<dbReference type="Gene3D" id="4.10.1130.20">
    <property type="match status" value="2"/>
</dbReference>
<dbReference type="Proteomes" id="UP001150925">
    <property type="component" value="Unassembled WGS sequence"/>
</dbReference>
<dbReference type="SUPFAM" id="SSF49764">
    <property type="entry name" value="HSP20-like chaperones"/>
    <property type="match status" value="1"/>
</dbReference>
<keyword evidence="1" id="KW-0479">Metal-binding</keyword>
<dbReference type="InterPro" id="IPR007052">
    <property type="entry name" value="CS_dom"/>
</dbReference>
<dbReference type="OrthoDB" id="1898560at2759"/>
<keyword evidence="2" id="KW-0677">Repeat</keyword>
<dbReference type="InterPro" id="IPR007051">
    <property type="entry name" value="CHORD_dom"/>
</dbReference>
<feature type="domain" description="CHORD" evidence="5">
    <location>
        <begin position="4"/>
        <end position="63"/>
    </location>
</feature>
<gene>
    <name evidence="6" type="ORF">IWQ62_006670</name>
</gene>
<dbReference type="InterPro" id="IPR008978">
    <property type="entry name" value="HSP20-like_chaperone"/>
</dbReference>
<dbReference type="PROSITE" id="PS51401">
    <property type="entry name" value="CHORD"/>
    <property type="match status" value="2"/>
</dbReference>
<dbReference type="PANTHER" id="PTHR46983:SF3">
    <property type="entry name" value="CHPADIPLOID STATE MAINTENANCE PROTEIN CHPA"/>
    <property type="match status" value="1"/>
</dbReference>
<sequence length="285" mass="31130">MPKCTHRGCEKEFAEETNGPEACHYHPGKPLFHEGLKGWDCCSKRVVDFDDFLKIPGCATGSHVTKPAEKVQFSTPSTAEDLAKDYSSQPTSAPSPVAAGPTTTTHGHSQADTTPKVTDTKGVAQSPLEELGDPDDAVIPPNTICRHRGCGYRFVSNQVSRGDGADARCVYHPGVPIFHEGSKGWSCCKRRVLEFDEFMKIKGCQTGHHVFLDNTPSANELKTDAGSNSTTKQQGASTIQCRRDWYQTQKHVIVSIFAKKIVPAKSTIQFHKQSVHAHLELADGN</sequence>
<accession>A0A9W8DZV4</accession>
<feature type="region of interest" description="Disordered" evidence="4">
    <location>
        <begin position="72"/>
        <end position="136"/>
    </location>
</feature>
<feature type="domain" description="CHORD" evidence="5">
    <location>
        <begin position="145"/>
        <end position="209"/>
    </location>
</feature>
<feature type="compositionally biased region" description="Polar residues" evidence="4">
    <location>
        <begin position="101"/>
        <end position="117"/>
    </location>
</feature>
<feature type="non-terminal residue" evidence="6">
    <location>
        <position position="285"/>
    </location>
</feature>
<evidence type="ECO:0000256" key="1">
    <source>
        <dbReference type="ARBA" id="ARBA00022723"/>
    </source>
</evidence>
<dbReference type="GO" id="GO:0046872">
    <property type="term" value="F:metal ion binding"/>
    <property type="evidence" value="ECO:0007669"/>
    <property type="project" value="UniProtKB-KW"/>
</dbReference>
<evidence type="ECO:0000313" key="6">
    <source>
        <dbReference type="EMBL" id="KAJ1949846.1"/>
    </source>
</evidence>
<name>A0A9W8DZV4_9FUNG</name>
<evidence type="ECO:0000313" key="7">
    <source>
        <dbReference type="Proteomes" id="UP001150925"/>
    </source>
</evidence>
<reference evidence="6" key="1">
    <citation type="submission" date="2022-07" db="EMBL/GenBank/DDBJ databases">
        <title>Phylogenomic reconstructions and comparative analyses of Kickxellomycotina fungi.</title>
        <authorList>
            <person name="Reynolds N.K."/>
            <person name="Stajich J.E."/>
            <person name="Barry K."/>
            <person name="Grigoriev I.V."/>
            <person name="Crous P."/>
            <person name="Smith M.E."/>
        </authorList>
    </citation>
    <scope>NUCLEOTIDE SEQUENCE</scope>
    <source>
        <strain evidence="6">RSA 1196</strain>
    </source>
</reference>
<evidence type="ECO:0000256" key="2">
    <source>
        <dbReference type="ARBA" id="ARBA00022737"/>
    </source>
</evidence>
<dbReference type="Gene3D" id="2.60.40.790">
    <property type="match status" value="1"/>
</dbReference>
<dbReference type="Pfam" id="PF04969">
    <property type="entry name" value="CS"/>
    <property type="match status" value="1"/>
</dbReference>
<organism evidence="6 7">
    <name type="scientific">Dispira parvispora</name>
    <dbReference type="NCBI Taxonomy" id="1520584"/>
    <lineage>
        <taxon>Eukaryota</taxon>
        <taxon>Fungi</taxon>
        <taxon>Fungi incertae sedis</taxon>
        <taxon>Zoopagomycota</taxon>
        <taxon>Kickxellomycotina</taxon>
        <taxon>Dimargaritomycetes</taxon>
        <taxon>Dimargaritales</taxon>
        <taxon>Dimargaritaceae</taxon>
        <taxon>Dispira</taxon>
    </lineage>
</organism>
<protein>
    <recommendedName>
        <fullName evidence="5">CHORD domain-containing protein</fullName>
    </recommendedName>
</protein>
<proteinExistence type="predicted"/>
<comment type="caution">
    <text evidence="6">The sequence shown here is derived from an EMBL/GenBank/DDBJ whole genome shotgun (WGS) entry which is preliminary data.</text>
</comment>
<dbReference type="PANTHER" id="PTHR46983">
    <property type="entry name" value="CYSTEINE AND HISTIDINE-RICH DOMAIN-CONTAINING PROTEIN 1"/>
    <property type="match status" value="1"/>
</dbReference>
<dbReference type="EMBL" id="JANBPY010003892">
    <property type="protein sequence ID" value="KAJ1949846.1"/>
    <property type="molecule type" value="Genomic_DNA"/>
</dbReference>
<dbReference type="Pfam" id="PF04968">
    <property type="entry name" value="CHORD"/>
    <property type="match status" value="2"/>
</dbReference>
<dbReference type="InterPro" id="IPR039790">
    <property type="entry name" value="CHRD1"/>
</dbReference>
<evidence type="ECO:0000256" key="3">
    <source>
        <dbReference type="ARBA" id="ARBA00022833"/>
    </source>
</evidence>
<keyword evidence="7" id="KW-1185">Reference proteome</keyword>
<keyword evidence="3" id="KW-0862">Zinc</keyword>